<feature type="transmembrane region" description="Helical" evidence="1">
    <location>
        <begin position="269"/>
        <end position="292"/>
    </location>
</feature>
<dbReference type="AlphaFoldDB" id="E2PYL0"/>
<keyword evidence="1" id="KW-0812">Transmembrane</keyword>
<evidence type="ECO:0008006" key="5">
    <source>
        <dbReference type="Google" id="ProtNLM"/>
    </source>
</evidence>
<feature type="chain" id="PRO_5003163192" description="Integral membrane protein" evidence="2">
    <location>
        <begin position="27"/>
        <end position="299"/>
    </location>
</feature>
<dbReference type="RefSeq" id="WP_003960072.1">
    <property type="nucleotide sequence ID" value="NZ_CM000913.1"/>
</dbReference>
<proteinExistence type="predicted"/>
<dbReference type="eggNOG" id="ENOG5032XQ6">
    <property type="taxonomic scope" value="Bacteria"/>
</dbReference>
<dbReference type="OrthoDB" id="3470164at2"/>
<name>E2PYL0_STRCL</name>
<dbReference type="KEGG" id="sclf:BB341_22290"/>
<gene>
    <name evidence="3" type="ORF">SCLAV_1154</name>
</gene>
<accession>E2PYL0</accession>
<dbReference type="EMBL" id="CM000913">
    <property type="protein sequence ID" value="EFG06232.1"/>
    <property type="molecule type" value="Genomic_DNA"/>
</dbReference>
<reference evidence="3 4" key="1">
    <citation type="journal article" date="2010" name="Genome Biol. Evol.">
        <title>The sequence of a 1.8-mb bacterial linear plasmid reveals a rich evolutionary reservoir of secondary metabolic pathways.</title>
        <authorList>
            <person name="Medema M.H."/>
            <person name="Trefzer A."/>
            <person name="Kovalchuk A."/>
            <person name="van den Berg M."/>
            <person name="Mueller U."/>
            <person name="Heijne W."/>
            <person name="Wu L."/>
            <person name="Alam M.T."/>
            <person name="Ronning C.M."/>
            <person name="Nierman W.C."/>
            <person name="Bovenberg R.A.L."/>
            <person name="Breitling R."/>
            <person name="Takano E."/>
        </authorList>
    </citation>
    <scope>NUCLEOTIDE SEQUENCE [LARGE SCALE GENOMIC DNA]</scope>
    <source>
        <strain evidence="4">ATCC 27064 / DSM 738 / JCM 4710 / NBRC 13307 / NCIMB 12785 / NRRL 3585 / VKM Ac-602</strain>
    </source>
</reference>
<sequence>MKRNSMACVAALCLAAGALGAGTAVADTAPPAAPATVPAPSAAELAAARDAATAPATRDTLARFFARDGKSARSAAAPRTEGKSVPVHVLSPDFVAGKAGAPVARTEVVATPAVASDGQRASVWTARQAGAWQVVNIATGDDEFRYARLGERRLPGGTVFREPQIDGWYVTRGTKVLPLDEDATRAIGARGTGLDAYRDRVRAAYGDKLPGSAYAKKGVAGGYGTDGAPAPAVGGPVAGAPAPGAGAPAAAVPAAAGSTASGEGRDPGALTAASVASGTGAVLALALGGLLVTRLRRRA</sequence>
<evidence type="ECO:0000256" key="1">
    <source>
        <dbReference type="SAM" id="Phobius"/>
    </source>
</evidence>
<feature type="signal peptide" evidence="2">
    <location>
        <begin position="1"/>
        <end position="26"/>
    </location>
</feature>
<keyword evidence="1" id="KW-1133">Transmembrane helix</keyword>
<protein>
    <recommendedName>
        <fullName evidence="5">Integral membrane protein</fullName>
    </recommendedName>
</protein>
<dbReference type="GeneID" id="93732197"/>
<evidence type="ECO:0000313" key="4">
    <source>
        <dbReference type="Proteomes" id="UP000002357"/>
    </source>
</evidence>
<evidence type="ECO:0000313" key="3">
    <source>
        <dbReference type="EMBL" id="EFG06232.1"/>
    </source>
</evidence>
<keyword evidence="1" id="KW-0472">Membrane</keyword>
<evidence type="ECO:0000256" key="2">
    <source>
        <dbReference type="SAM" id="SignalP"/>
    </source>
</evidence>
<dbReference type="Proteomes" id="UP000002357">
    <property type="component" value="Chromosome"/>
</dbReference>
<dbReference type="STRING" id="1901.BB341_22290"/>
<keyword evidence="4" id="KW-1185">Reference proteome</keyword>
<organism evidence="3 4">
    <name type="scientific">Streptomyces clavuligerus</name>
    <dbReference type="NCBI Taxonomy" id="1901"/>
    <lineage>
        <taxon>Bacteria</taxon>
        <taxon>Bacillati</taxon>
        <taxon>Actinomycetota</taxon>
        <taxon>Actinomycetes</taxon>
        <taxon>Kitasatosporales</taxon>
        <taxon>Streptomycetaceae</taxon>
        <taxon>Streptomyces</taxon>
    </lineage>
</organism>
<keyword evidence="2" id="KW-0732">Signal</keyword>